<dbReference type="InterPro" id="IPR029240">
    <property type="entry name" value="MMS19_N"/>
</dbReference>
<organism evidence="3 4">
    <name type="scientific">Puccinia sorghi</name>
    <dbReference type="NCBI Taxonomy" id="27349"/>
    <lineage>
        <taxon>Eukaryota</taxon>
        <taxon>Fungi</taxon>
        <taxon>Dikarya</taxon>
        <taxon>Basidiomycota</taxon>
        <taxon>Pucciniomycotina</taxon>
        <taxon>Pucciniomycetes</taxon>
        <taxon>Pucciniales</taxon>
        <taxon>Pucciniaceae</taxon>
        <taxon>Puccinia</taxon>
    </lineage>
</organism>
<comment type="caution">
    <text evidence="3">The sequence shown here is derived from an EMBL/GenBank/DDBJ whole genome shotgun (WGS) entry which is preliminary data.</text>
</comment>
<proteinExistence type="inferred from homology"/>
<dbReference type="InterPro" id="IPR039920">
    <property type="entry name" value="MMS19"/>
</dbReference>
<dbReference type="GO" id="GO:0097361">
    <property type="term" value="C:cytosolic [4Fe-4S] assembly targeting complex"/>
    <property type="evidence" value="ECO:0007669"/>
    <property type="project" value="UniProtKB-UniRule"/>
</dbReference>
<sequence length="357" mass="39609">MYPQAQCLPTVENQEVIWEHLEHIDTLSVGQLPFELAEELGKPYLPGENPFPLGHLQTNSWQNLSPSWSNPNCPQNINLADGPPILVQALAALQSLSKSDVFQAEHAIKSCQVLFQHVTIRDLEQPKRFSVLMLLDSLLAYHRDALKSMGAHFLFGYCYLVKGEKDPRNLVVAFKLAKVILIKFDLGDQAESFFDITFCYFPITFRPPPGNLDAYGGIIAKELTQGSIDCLSATPQFGILVLPLLLEKIQAPGVAPQIFQPNTSPSPDFLRLLEHGCHTLFSIVFPSEVQSSPSGPLDFMKQALEVVMKELHSPEKSRAIPATQLFGWIIKSGASVTDAHFYISGRGPPLEPGRMFC</sequence>
<gene>
    <name evidence="3" type="ORF">VP01_801g15</name>
</gene>
<accession>A0A0L6UBB2</accession>
<keyword evidence="1" id="KW-0234">DNA repair</keyword>
<keyword evidence="4" id="KW-1185">Reference proteome</keyword>
<dbReference type="Pfam" id="PF14500">
    <property type="entry name" value="MMS19_N"/>
    <property type="match status" value="1"/>
</dbReference>
<dbReference type="VEuPathDB" id="FungiDB:VP01_801g15"/>
<comment type="function">
    <text evidence="1">Key component of the cytosolic iron-sulfur protein assembly (CIA) complex, a multiprotein complex that mediates the incorporation of iron-sulfur cluster into apoproteins specifically involved in DNA metabolism and genomic integrity. In the CIA complex, MMS19 acts as an adapter between early-acting CIA components and a subset of cellular target iron-sulfur proteins.</text>
</comment>
<comment type="subcellular location">
    <subcellularLocation>
        <location evidence="1">Nucleus</location>
    </subcellularLocation>
</comment>
<dbReference type="EMBL" id="LAVV01013517">
    <property type="protein sequence ID" value="KNZ45542.1"/>
    <property type="molecule type" value="Genomic_DNA"/>
</dbReference>
<comment type="similarity">
    <text evidence="1">Belongs to the MET18/MMS19 family.</text>
</comment>
<dbReference type="GO" id="GO:0016226">
    <property type="term" value="P:iron-sulfur cluster assembly"/>
    <property type="evidence" value="ECO:0007669"/>
    <property type="project" value="UniProtKB-UniRule"/>
</dbReference>
<dbReference type="GO" id="GO:0051604">
    <property type="term" value="P:protein maturation"/>
    <property type="evidence" value="ECO:0007669"/>
    <property type="project" value="UniProtKB-UniRule"/>
</dbReference>
<protein>
    <recommendedName>
        <fullName evidence="1">MMS19 nucleotide excision repair protein</fullName>
    </recommendedName>
</protein>
<dbReference type="OrthoDB" id="342900at2759"/>
<dbReference type="Gene3D" id="3.20.20.140">
    <property type="entry name" value="Metal-dependent hydrolases"/>
    <property type="match status" value="1"/>
</dbReference>
<keyword evidence="1" id="KW-0227">DNA damage</keyword>
<evidence type="ECO:0000313" key="4">
    <source>
        <dbReference type="Proteomes" id="UP000037035"/>
    </source>
</evidence>
<evidence type="ECO:0000256" key="1">
    <source>
        <dbReference type="RuleBase" id="RU367072"/>
    </source>
</evidence>
<dbReference type="STRING" id="27349.A0A0L6UBB2"/>
<dbReference type="PANTHER" id="PTHR12891:SF0">
    <property type="entry name" value="MMS19 NUCLEOTIDE EXCISION REPAIR PROTEIN HOMOLOG"/>
    <property type="match status" value="1"/>
</dbReference>
<dbReference type="Proteomes" id="UP000037035">
    <property type="component" value="Unassembled WGS sequence"/>
</dbReference>
<dbReference type="PANTHER" id="PTHR12891">
    <property type="entry name" value="DNA REPAIR/TRANSCRIPTION PROTEIN MET18/MMS19"/>
    <property type="match status" value="1"/>
</dbReference>
<dbReference type="GO" id="GO:0005634">
    <property type="term" value="C:nucleus"/>
    <property type="evidence" value="ECO:0007669"/>
    <property type="project" value="UniProtKB-SubCell"/>
</dbReference>
<feature type="domain" description="MMS19 N-terminal" evidence="2">
    <location>
        <begin position="81"/>
        <end position="251"/>
    </location>
</feature>
<dbReference type="AlphaFoldDB" id="A0A0L6UBB2"/>
<name>A0A0L6UBB2_9BASI</name>
<evidence type="ECO:0000313" key="3">
    <source>
        <dbReference type="EMBL" id="KNZ45542.1"/>
    </source>
</evidence>
<evidence type="ECO:0000259" key="2">
    <source>
        <dbReference type="Pfam" id="PF14500"/>
    </source>
</evidence>
<keyword evidence="1" id="KW-0539">Nucleus</keyword>
<reference evidence="3 4" key="1">
    <citation type="submission" date="2015-08" db="EMBL/GenBank/DDBJ databases">
        <title>Next Generation Sequencing and Analysis of the Genome of Puccinia sorghi L Schw, the Causal Agent of Maize Common Rust.</title>
        <authorList>
            <person name="Rochi L."/>
            <person name="Burguener G."/>
            <person name="Darino M."/>
            <person name="Turjanski A."/>
            <person name="Kreff E."/>
            <person name="Dieguez M.J."/>
            <person name="Sacco F."/>
        </authorList>
    </citation>
    <scope>NUCLEOTIDE SEQUENCE [LARGE SCALE GENOMIC DNA]</scope>
    <source>
        <strain evidence="3 4">RO10H11247</strain>
    </source>
</reference>
<dbReference type="GO" id="GO:0006281">
    <property type="term" value="P:DNA repair"/>
    <property type="evidence" value="ECO:0007669"/>
    <property type="project" value="UniProtKB-UniRule"/>
</dbReference>